<dbReference type="EMBL" id="CAIIXF020000006">
    <property type="protein sequence ID" value="CAH1786814.1"/>
    <property type="molecule type" value="Genomic_DNA"/>
</dbReference>
<keyword evidence="2" id="KW-1185">Reference proteome</keyword>
<dbReference type="AlphaFoldDB" id="A0A8J1XVS9"/>
<organism evidence="1 2">
    <name type="scientific">Owenia fusiformis</name>
    <name type="common">Polychaete worm</name>
    <dbReference type="NCBI Taxonomy" id="6347"/>
    <lineage>
        <taxon>Eukaryota</taxon>
        <taxon>Metazoa</taxon>
        <taxon>Spiralia</taxon>
        <taxon>Lophotrochozoa</taxon>
        <taxon>Annelida</taxon>
        <taxon>Polychaeta</taxon>
        <taxon>Sedentaria</taxon>
        <taxon>Canalipalpata</taxon>
        <taxon>Sabellida</taxon>
        <taxon>Oweniida</taxon>
        <taxon>Oweniidae</taxon>
        <taxon>Owenia</taxon>
    </lineage>
</organism>
<proteinExistence type="predicted"/>
<name>A0A8J1XVS9_OWEFU</name>
<reference evidence="1" key="1">
    <citation type="submission" date="2022-03" db="EMBL/GenBank/DDBJ databases">
        <authorList>
            <person name="Martin C."/>
        </authorList>
    </citation>
    <scope>NUCLEOTIDE SEQUENCE</scope>
</reference>
<comment type="caution">
    <text evidence="1">The sequence shown here is derived from an EMBL/GenBank/DDBJ whole genome shotgun (WGS) entry which is preliminary data.</text>
</comment>
<evidence type="ECO:0000313" key="1">
    <source>
        <dbReference type="EMBL" id="CAH1786814.1"/>
    </source>
</evidence>
<sequence length="358" mass="39973">MSFLLVYLLGVVSVTVATPSGTASKLSEKCGGEYNGADDSLREVADGIKDEVLSKVTRDSSMYNPKASTSFGDNLCIKVKIYGGSQDDEVGRYAHVHLDPDGAVLLVEDGKHRMDCCEAPVLELPDSNLGDDPEADARRARLLKIMNEKCPEFPPVEYKLVQQDEEIKDKALSARAGFEAEYGKQLKWDANTYIKVGEEYIMKIRVLTMEDKPAFIHIRVDAQGNFLSRDEGLYGRKDCLKVPPQQDVPIFGDDVEGAFSRQMTERCGVQYWKVNGSFFDDIKNLKDVIVTDLALDPPYTKFQPRVYCRSGDDIYVKIRYYGFAIPGGRYAHAHLDVSGEYVDVEGGLKRKTCVEQCA</sequence>
<evidence type="ECO:0000313" key="2">
    <source>
        <dbReference type="Proteomes" id="UP000749559"/>
    </source>
</evidence>
<accession>A0A8J1XVS9</accession>
<gene>
    <name evidence="1" type="ORF">OFUS_LOCUS12637</name>
</gene>
<dbReference type="Proteomes" id="UP000749559">
    <property type="component" value="Unassembled WGS sequence"/>
</dbReference>
<protein>
    <submittedName>
        <fullName evidence="1">Uncharacterized protein</fullName>
    </submittedName>
</protein>